<proteinExistence type="predicted"/>
<name>A0A1F5Z7H5_9BACT</name>
<dbReference type="InterPro" id="IPR011051">
    <property type="entry name" value="RmlC_Cupin_sf"/>
</dbReference>
<sequence>MIWGVVTNELILHPDERGYFTELIRETDTFFAEGFGQLSHSLMHDGVVKAWHVHKTQVDFWYLVSGEIKVVLYDARAHSPTFKNLIEIMMGDGHQQIVLKIPFGVAHGLKVTRGPAHLLYITSGVYNPDEEGRIPYNDPEIGYDWVQGKEITNKNIT</sequence>
<protein>
    <recommendedName>
        <fullName evidence="4">Spore coat protein</fullName>
    </recommendedName>
</protein>
<dbReference type="Pfam" id="PF00908">
    <property type="entry name" value="dTDP_sugar_isom"/>
    <property type="match status" value="1"/>
</dbReference>
<dbReference type="AlphaFoldDB" id="A0A1F5Z7H5"/>
<dbReference type="InterPro" id="IPR000888">
    <property type="entry name" value="RmlC-like"/>
</dbReference>
<feature type="site" description="Participates in a stacking interaction with the thymidine ring of dTDP-4-oxo-6-deoxyglucose" evidence="1">
    <location>
        <position position="126"/>
    </location>
</feature>
<dbReference type="PANTHER" id="PTHR21047">
    <property type="entry name" value="DTDP-6-DEOXY-D-GLUCOSE-3,5 EPIMERASE"/>
    <property type="match status" value="1"/>
</dbReference>
<evidence type="ECO:0000313" key="2">
    <source>
        <dbReference type="EMBL" id="OGG08325.1"/>
    </source>
</evidence>
<dbReference type="Proteomes" id="UP000176854">
    <property type="component" value="Unassembled WGS sequence"/>
</dbReference>
<accession>A0A1F5Z7H5</accession>
<dbReference type="SUPFAM" id="SSF51182">
    <property type="entry name" value="RmlC-like cupins"/>
    <property type="match status" value="1"/>
</dbReference>
<evidence type="ECO:0000256" key="1">
    <source>
        <dbReference type="PIRSR" id="PIRSR600888-3"/>
    </source>
</evidence>
<gene>
    <name evidence="2" type="ORF">A2154_03545</name>
</gene>
<evidence type="ECO:0000313" key="3">
    <source>
        <dbReference type="Proteomes" id="UP000176854"/>
    </source>
</evidence>
<dbReference type="STRING" id="1798373.A2154_03545"/>
<reference evidence="2 3" key="1">
    <citation type="journal article" date="2016" name="Nat. Commun.">
        <title>Thousands of microbial genomes shed light on interconnected biogeochemical processes in an aquifer system.</title>
        <authorList>
            <person name="Anantharaman K."/>
            <person name="Brown C.T."/>
            <person name="Hug L.A."/>
            <person name="Sharon I."/>
            <person name="Castelle C.J."/>
            <person name="Probst A.J."/>
            <person name="Thomas B.C."/>
            <person name="Singh A."/>
            <person name="Wilkins M.J."/>
            <person name="Karaoz U."/>
            <person name="Brodie E.L."/>
            <person name="Williams K.H."/>
            <person name="Hubbard S.S."/>
            <person name="Banfield J.F."/>
        </authorList>
    </citation>
    <scope>NUCLEOTIDE SEQUENCE [LARGE SCALE GENOMIC DNA]</scope>
</reference>
<dbReference type="InterPro" id="IPR014710">
    <property type="entry name" value="RmlC-like_jellyroll"/>
</dbReference>
<dbReference type="GO" id="GO:0008830">
    <property type="term" value="F:dTDP-4-dehydrorhamnose 3,5-epimerase activity"/>
    <property type="evidence" value="ECO:0007669"/>
    <property type="project" value="InterPro"/>
</dbReference>
<dbReference type="GO" id="GO:0000271">
    <property type="term" value="P:polysaccharide biosynthetic process"/>
    <property type="evidence" value="ECO:0007669"/>
    <property type="project" value="TreeGrafter"/>
</dbReference>
<comment type="caution">
    <text evidence="2">The sequence shown here is derived from an EMBL/GenBank/DDBJ whole genome shotgun (WGS) entry which is preliminary data.</text>
</comment>
<dbReference type="Gene3D" id="2.60.120.10">
    <property type="entry name" value="Jelly Rolls"/>
    <property type="match status" value="1"/>
</dbReference>
<dbReference type="PANTHER" id="PTHR21047:SF2">
    <property type="entry name" value="THYMIDINE DIPHOSPHO-4-KETO-RHAMNOSE 3,5-EPIMERASE"/>
    <property type="match status" value="1"/>
</dbReference>
<evidence type="ECO:0008006" key="4">
    <source>
        <dbReference type="Google" id="ProtNLM"/>
    </source>
</evidence>
<organism evidence="2 3">
    <name type="scientific">Candidatus Gottesmanbacteria bacterium RBG_16_43_7</name>
    <dbReference type="NCBI Taxonomy" id="1798373"/>
    <lineage>
        <taxon>Bacteria</taxon>
        <taxon>Candidatus Gottesmaniibacteriota</taxon>
    </lineage>
</organism>
<dbReference type="GO" id="GO:0005829">
    <property type="term" value="C:cytosol"/>
    <property type="evidence" value="ECO:0007669"/>
    <property type="project" value="TreeGrafter"/>
</dbReference>
<dbReference type="EMBL" id="MFJC01000070">
    <property type="protein sequence ID" value="OGG08325.1"/>
    <property type="molecule type" value="Genomic_DNA"/>
</dbReference>